<keyword evidence="1" id="KW-1133">Transmembrane helix</keyword>
<accession>A0A822ZJB8</accession>
<name>A0A822ZJB8_NELNU</name>
<keyword evidence="1" id="KW-0812">Transmembrane</keyword>
<gene>
    <name evidence="2" type="ORF">HUJ06_002973</name>
</gene>
<keyword evidence="3" id="KW-1185">Reference proteome</keyword>
<organism evidence="2 3">
    <name type="scientific">Nelumbo nucifera</name>
    <name type="common">Sacred lotus</name>
    <dbReference type="NCBI Taxonomy" id="4432"/>
    <lineage>
        <taxon>Eukaryota</taxon>
        <taxon>Viridiplantae</taxon>
        <taxon>Streptophyta</taxon>
        <taxon>Embryophyta</taxon>
        <taxon>Tracheophyta</taxon>
        <taxon>Spermatophyta</taxon>
        <taxon>Magnoliopsida</taxon>
        <taxon>Proteales</taxon>
        <taxon>Nelumbonaceae</taxon>
        <taxon>Nelumbo</taxon>
    </lineage>
</organism>
<reference evidence="2 3" key="1">
    <citation type="journal article" date="2020" name="Mol. Biol. Evol.">
        <title>Distinct Expression and Methylation Patterns for Genes with Different Fates following a Single Whole-Genome Duplication in Flowering Plants.</title>
        <authorList>
            <person name="Shi T."/>
            <person name="Rahmani R.S."/>
            <person name="Gugger P.F."/>
            <person name="Wang M."/>
            <person name="Li H."/>
            <person name="Zhang Y."/>
            <person name="Li Z."/>
            <person name="Wang Q."/>
            <person name="Van de Peer Y."/>
            <person name="Marchal K."/>
            <person name="Chen J."/>
        </authorList>
    </citation>
    <scope>NUCLEOTIDE SEQUENCE [LARGE SCALE GENOMIC DNA]</scope>
    <source>
        <tissue evidence="2">Leaf</tissue>
    </source>
</reference>
<dbReference type="EMBL" id="DUZY01000007">
    <property type="protein sequence ID" value="DAD44743.1"/>
    <property type="molecule type" value="Genomic_DNA"/>
</dbReference>
<evidence type="ECO:0000313" key="2">
    <source>
        <dbReference type="EMBL" id="DAD44743.1"/>
    </source>
</evidence>
<keyword evidence="1" id="KW-0472">Membrane</keyword>
<sequence length="93" mass="10580">MGIETQLRDKIPKIQAMEQILDTIPLAPIPSRSCDNVVMQAKLSKSLKLGDLLDDMARHLLFGYQALQFPMIATLLVMSIEARLKMEKRRKGR</sequence>
<evidence type="ECO:0000256" key="1">
    <source>
        <dbReference type="SAM" id="Phobius"/>
    </source>
</evidence>
<protein>
    <submittedName>
        <fullName evidence="2">Uncharacterized protein</fullName>
    </submittedName>
</protein>
<dbReference type="AlphaFoldDB" id="A0A822ZJB8"/>
<comment type="caution">
    <text evidence="2">The sequence shown here is derived from an EMBL/GenBank/DDBJ whole genome shotgun (WGS) entry which is preliminary data.</text>
</comment>
<proteinExistence type="predicted"/>
<evidence type="ECO:0000313" key="3">
    <source>
        <dbReference type="Proteomes" id="UP000607653"/>
    </source>
</evidence>
<feature type="transmembrane region" description="Helical" evidence="1">
    <location>
        <begin position="62"/>
        <end position="84"/>
    </location>
</feature>
<dbReference type="Proteomes" id="UP000607653">
    <property type="component" value="Unassembled WGS sequence"/>
</dbReference>